<name>A0ABP9XHQ3_9DEIO</name>
<evidence type="ECO:0000313" key="3">
    <source>
        <dbReference type="EMBL" id="GAA5534894.1"/>
    </source>
</evidence>
<protein>
    <recommendedName>
        <fullName evidence="2">DUF4142 domain-containing protein</fullName>
    </recommendedName>
</protein>
<keyword evidence="4" id="KW-1185">Reference proteome</keyword>
<sequence>MQKRRLVPALALALVLPTALAGGMAGMPMGPVSTAQVTNDSDVLFMEVMTMVNLEEIQTGRLALQKSSNAEVRAFAQMVIADHTRAQAELNNLAAMKGVRLTNKPGADQRLQYNHLATLTGADFDAEYKKEQVSGHQVALDLIKTYRSIGKDAQVLAYAAKNQPVIASHLEHAKMLP</sequence>
<gene>
    <name evidence="3" type="ORF">Dalu01_03310</name>
</gene>
<dbReference type="PANTHER" id="PTHR38593">
    <property type="entry name" value="BLR2558 PROTEIN"/>
    <property type="match status" value="1"/>
</dbReference>
<accession>A0ABP9XHQ3</accession>
<dbReference type="InterPro" id="IPR012347">
    <property type="entry name" value="Ferritin-like"/>
</dbReference>
<comment type="caution">
    <text evidence="3">The sequence shown here is derived from an EMBL/GenBank/DDBJ whole genome shotgun (WGS) entry which is preliminary data.</text>
</comment>
<dbReference type="Proteomes" id="UP001404956">
    <property type="component" value="Unassembled WGS sequence"/>
</dbReference>
<dbReference type="InterPro" id="IPR025419">
    <property type="entry name" value="DUF4142"/>
</dbReference>
<dbReference type="EMBL" id="BAABRV010000011">
    <property type="protein sequence ID" value="GAA5534894.1"/>
    <property type="molecule type" value="Genomic_DNA"/>
</dbReference>
<feature type="chain" id="PRO_5045039181" description="DUF4142 domain-containing protein" evidence="1">
    <location>
        <begin position="22"/>
        <end position="177"/>
    </location>
</feature>
<dbReference type="RefSeq" id="WP_345457201.1">
    <property type="nucleotide sequence ID" value="NZ_BAABRV010000011.1"/>
</dbReference>
<dbReference type="Gene3D" id="1.20.1260.10">
    <property type="match status" value="1"/>
</dbReference>
<proteinExistence type="predicted"/>
<feature type="signal peptide" evidence="1">
    <location>
        <begin position="1"/>
        <end position="21"/>
    </location>
</feature>
<evidence type="ECO:0000313" key="4">
    <source>
        <dbReference type="Proteomes" id="UP001404956"/>
    </source>
</evidence>
<feature type="domain" description="DUF4142" evidence="2">
    <location>
        <begin position="41"/>
        <end position="176"/>
    </location>
</feature>
<evidence type="ECO:0000256" key="1">
    <source>
        <dbReference type="SAM" id="SignalP"/>
    </source>
</evidence>
<dbReference type="PANTHER" id="PTHR38593:SF1">
    <property type="entry name" value="BLR2558 PROTEIN"/>
    <property type="match status" value="1"/>
</dbReference>
<organism evidence="3 4">
    <name type="scientific">Deinococcus aluminii</name>
    <dbReference type="NCBI Taxonomy" id="1656885"/>
    <lineage>
        <taxon>Bacteria</taxon>
        <taxon>Thermotogati</taxon>
        <taxon>Deinococcota</taxon>
        <taxon>Deinococci</taxon>
        <taxon>Deinococcales</taxon>
        <taxon>Deinococcaceae</taxon>
        <taxon>Deinococcus</taxon>
    </lineage>
</organism>
<reference evidence="3 4" key="1">
    <citation type="submission" date="2024-02" db="EMBL/GenBank/DDBJ databases">
        <title>Deinococcus aluminii NBRC 112889.</title>
        <authorList>
            <person name="Ichikawa N."/>
            <person name="Katano-Makiyama Y."/>
            <person name="Hidaka K."/>
        </authorList>
    </citation>
    <scope>NUCLEOTIDE SEQUENCE [LARGE SCALE GENOMIC DNA]</scope>
    <source>
        <strain evidence="3 4">NBRC 112889</strain>
    </source>
</reference>
<keyword evidence="1" id="KW-0732">Signal</keyword>
<dbReference type="Pfam" id="PF13628">
    <property type="entry name" value="DUF4142"/>
    <property type="match status" value="1"/>
</dbReference>
<evidence type="ECO:0000259" key="2">
    <source>
        <dbReference type="Pfam" id="PF13628"/>
    </source>
</evidence>